<proteinExistence type="predicted"/>
<protein>
    <submittedName>
        <fullName evidence="2">Uncharacterized protein LOC108557997</fullName>
    </submittedName>
</protein>
<keyword evidence="1" id="KW-1185">Reference proteome</keyword>
<accession>A0ABM1M6S0</accession>
<evidence type="ECO:0000313" key="1">
    <source>
        <dbReference type="Proteomes" id="UP000695000"/>
    </source>
</evidence>
<feature type="non-terminal residue" evidence="2">
    <location>
        <position position="1"/>
    </location>
</feature>
<organism evidence="1 2">
    <name type="scientific">Nicrophorus vespilloides</name>
    <name type="common">Boreal carrion beetle</name>
    <dbReference type="NCBI Taxonomy" id="110193"/>
    <lineage>
        <taxon>Eukaryota</taxon>
        <taxon>Metazoa</taxon>
        <taxon>Ecdysozoa</taxon>
        <taxon>Arthropoda</taxon>
        <taxon>Hexapoda</taxon>
        <taxon>Insecta</taxon>
        <taxon>Pterygota</taxon>
        <taxon>Neoptera</taxon>
        <taxon>Endopterygota</taxon>
        <taxon>Coleoptera</taxon>
        <taxon>Polyphaga</taxon>
        <taxon>Staphyliniformia</taxon>
        <taxon>Silphidae</taxon>
        <taxon>Nicrophorinae</taxon>
        <taxon>Nicrophorus</taxon>
    </lineage>
</organism>
<reference evidence="2" key="1">
    <citation type="submission" date="2025-08" db="UniProtKB">
        <authorList>
            <consortium name="RefSeq"/>
        </authorList>
    </citation>
    <scope>IDENTIFICATION</scope>
    <source>
        <tissue evidence="2">Whole Larva</tissue>
    </source>
</reference>
<name>A0ABM1M6S0_NICVS</name>
<dbReference type="Proteomes" id="UP000695000">
    <property type="component" value="Unplaced"/>
</dbReference>
<dbReference type="GeneID" id="108557997"/>
<dbReference type="RefSeq" id="XP_017770270.1">
    <property type="nucleotide sequence ID" value="XM_017914781.1"/>
</dbReference>
<gene>
    <name evidence="2" type="primary">LOC108557997</name>
</gene>
<evidence type="ECO:0000313" key="2">
    <source>
        <dbReference type="RefSeq" id="XP_017770270.1"/>
    </source>
</evidence>
<sequence>FALFVFIFVIEDGNVHPSTQLSESSSGFAKDRYAGGVQAVFESNPLLAALYLSSSLGIPPVSTGFNHAQHLPINPYVALLLSHYGRYLNLPPNRTSKGIYGYTASNNYHNNKPFGAYKIQEDV</sequence>